<dbReference type="PANTHER" id="PTHR46579:SF2">
    <property type="entry name" value="C2H2-TYPE DOMAIN-CONTAINING PROTEIN"/>
    <property type="match status" value="1"/>
</dbReference>
<name>A0A5C2S9Q1_9APHY</name>
<protein>
    <recommendedName>
        <fullName evidence="3">Transposase domain-containing protein</fullName>
    </recommendedName>
</protein>
<evidence type="ECO:0000313" key="2">
    <source>
        <dbReference type="Proteomes" id="UP000313359"/>
    </source>
</evidence>
<reference evidence="1" key="1">
    <citation type="journal article" date="2018" name="Genome Biol. Evol.">
        <title>Genomics and development of Lentinus tigrinus, a white-rot wood-decaying mushroom with dimorphic fruiting bodies.</title>
        <authorList>
            <person name="Wu B."/>
            <person name="Xu Z."/>
            <person name="Knudson A."/>
            <person name="Carlson A."/>
            <person name="Chen N."/>
            <person name="Kovaka S."/>
            <person name="LaButti K."/>
            <person name="Lipzen A."/>
            <person name="Pennachio C."/>
            <person name="Riley R."/>
            <person name="Schakwitz W."/>
            <person name="Umezawa K."/>
            <person name="Ohm R.A."/>
            <person name="Grigoriev I.V."/>
            <person name="Nagy L.G."/>
            <person name="Gibbons J."/>
            <person name="Hibbett D."/>
        </authorList>
    </citation>
    <scope>NUCLEOTIDE SEQUENCE [LARGE SCALE GENOMIC DNA]</scope>
    <source>
        <strain evidence="1">ALCF2SS1-6</strain>
    </source>
</reference>
<evidence type="ECO:0008006" key="3">
    <source>
        <dbReference type="Google" id="ProtNLM"/>
    </source>
</evidence>
<keyword evidence="2" id="KW-1185">Reference proteome</keyword>
<evidence type="ECO:0000313" key="1">
    <source>
        <dbReference type="EMBL" id="RPD60440.1"/>
    </source>
</evidence>
<dbReference type="PANTHER" id="PTHR46579">
    <property type="entry name" value="F5/8 TYPE C DOMAIN-CONTAINING PROTEIN-RELATED"/>
    <property type="match status" value="1"/>
</dbReference>
<organism evidence="1 2">
    <name type="scientific">Lentinus tigrinus ALCF2SS1-6</name>
    <dbReference type="NCBI Taxonomy" id="1328759"/>
    <lineage>
        <taxon>Eukaryota</taxon>
        <taxon>Fungi</taxon>
        <taxon>Dikarya</taxon>
        <taxon>Basidiomycota</taxon>
        <taxon>Agaricomycotina</taxon>
        <taxon>Agaricomycetes</taxon>
        <taxon>Polyporales</taxon>
        <taxon>Polyporaceae</taxon>
        <taxon>Lentinus</taxon>
    </lineage>
</organism>
<dbReference type="Pfam" id="PF02992">
    <property type="entry name" value="Transposase_21"/>
    <property type="match status" value="1"/>
</dbReference>
<dbReference type="EMBL" id="ML122266">
    <property type="protein sequence ID" value="RPD60440.1"/>
    <property type="molecule type" value="Genomic_DNA"/>
</dbReference>
<proteinExistence type="predicted"/>
<accession>A0A5C2S9Q1</accession>
<gene>
    <name evidence="1" type="ORF">L227DRAFT_501942</name>
</gene>
<dbReference type="Proteomes" id="UP000313359">
    <property type="component" value="Unassembled WGS sequence"/>
</dbReference>
<dbReference type="OrthoDB" id="3269001at2759"/>
<dbReference type="InterPro" id="IPR004242">
    <property type="entry name" value="Transposase_21"/>
</dbReference>
<sequence>MYCLNLPPHLRYRPENIYLVGVIPGPGKPKTDWEINHFLRPLVDELLQLWNSGIYYSRTSKYVGGRLVRCVLVPLVCDLPAARQVGGFGSYSAAYFCHMCNLRKEDMDELDTEKWGTRTCEDHREAAEAWKDMPSVAKRKSAFKLNSTRWSTLLDLPYWDPIQFTVIDSMHNHYLGLLQDHCREIWGMNTEVDEEHQGDEEGLQPAATYETAASETATSESAMSDIKTLKHIHTHLRDTELPSWVNPVPTNVGAKSRGKLSADQWHVFCVVNLPIILIPLWYHKSQLHRERLDNYMDLATEVVIGSLLETSEPVIKIYEEVALRYLHSAKRLYNISITPNQHNSLHIPAVLRLFGPLHAVRTFFSERMNLDLQSENTNMKFGA</sequence>
<dbReference type="AlphaFoldDB" id="A0A5C2S9Q1"/>